<reference evidence="7" key="1">
    <citation type="submission" date="2022-07" db="EMBL/GenBank/DDBJ databases">
        <title>Phylogenomic reconstructions and comparative analyses of Kickxellomycotina fungi.</title>
        <authorList>
            <person name="Reynolds N.K."/>
            <person name="Stajich J.E."/>
            <person name="Barry K."/>
            <person name="Grigoriev I.V."/>
            <person name="Crous P."/>
            <person name="Smith M.E."/>
        </authorList>
    </citation>
    <scope>NUCLEOTIDE SEQUENCE</scope>
    <source>
        <strain evidence="7">NRRL 3115</strain>
    </source>
</reference>
<evidence type="ECO:0000256" key="2">
    <source>
        <dbReference type="ARBA" id="ARBA00022771"/>
    </source>
</evidence>
<evidence type="ECO:0000313" key="8">
    <source>
        <dbReference type="Proteomes" id="UP001151518"/>
    </source>
</evidence>
<dbReference type="InterPro" id="IPR013083">
    <property type="entry name" value="Znf_RING/FYVE/PHD"/>
</dbReference>
<dbReference type="Pfam" id="PF20826">
    <property type="entry name" value="PHD_5"/>
    <property type="match status" value="1"/>
</dbReference>
<dbReference type="EMBL" id="JANBTW010000010">
    <property type="protein sequence ID" value="KAJ2679672.1"/>
    <property type="molecule type" value="Genomic_DNA"/>
</dbReference>
<dbReference type="AlphaFoldDB" id="A0A9W8G6C1"/>
<dbReference type="InterPro" id="IPR011011">
    <property type="entry name" value="Znf_FYVE_PHD"/>
</dbReference>
<feature type="compositionally biased region" description="Polar residues" evidence="5">
    <location>
        <begin position="430"/>
        <end position="441"/>
    </location>
</feature>
<dbReference type="Gene3D" id="3.30.40.10">
    <property type="entry name" value="Zinc/RING finger domain, C3HC4 (zinc finger)"/>
    <property type="match status" value="1"/>
</dbReference>
<protein>
    <recommendedName>
        <fullName evidence="6">PHD-type domain-containing protein</fullName>
    </recommendedName>
</protein>
<organism evidence="7 8">
    <name type="scientific">Coemansia spiralis</name>
    <dbReference type="NCBI Taxonomy" id="417178"/>
    <lineage>
        <taxon>Eukaryota</taxon>
        <taxon>Fungi</taxon>
        <taxon>Fungi incertae sedis</taxon>
        <taxon>Zoopagomycota</taxon>
        <taxon>Kickxellomycotina</taxon>
        <taxon>Kickxellomycetes</taxon>
        <taxon>Kickxellales</taxon>
        <taxon>Kickxellaceae</taxon>
        <taxon>Coemansia</taxon>
    </lineage>
</organism>
<feature type="compositionally biased region" description="Low complexity" evidence="5">
    <location>
        <begin position="176"/>
        <end position="187"/>
    </location>
</feature>
<gene>
    <name evidence="7" type="ORF">GGI25_001362</name>
</gene>
<evidence type="ECO:0000256" key="5">
    <source>
        <dbReference type="SAM" id="MobiDB-lite"/>
    </source>
</evidence>
<keyword evidence="3" id="KW-0862">Zinc</keyword>
<dbReference type="OrthoDB" id="418595at2759"/>
<evidence type="ECO:0000256" key="4">
    <source>
        <dbReference type="PROSITE-ProRule" id="PRU00146"/>
    </source>
</evidence>
<feature type="compositionally biased region" description="Basic residues" evidence="5">
    <location>
        <begin position="602"/>
        <end position="616"/>
    </location>
</feature>
<dbReference type="Proteomes" id="UP001151518">
    <property type="component" value="Unassembled WGS sequence"/>
</dbReference>
<feature type="region of interest" description="Disordered" evidence="5">
    <location>
        <begin position="414"/>
        <end position="441"/>
    </location>
</feature>
<keyword evidence="2 4" id="KW-0863">Zinc-finger</keyword>
<feature type="region of interest" description="Disordered" evidence="5">
    <location>
        <begin position="642"/>
        <end position="690"/>
    </location>
</feature>
<dbReference type="GO" id="GO:0008270">
    <property type="term" value="F:zinc ion binding"/>
    <property type="evidence" value="ECO:0007669"/>
    <property type="project" value="UniProtKB-KW"/>
</dbReference>
<accession>A0A9W8G6C1</accession>
<evidence type="ECO:0000256" key="3">
    <source>
        <dbReference type="ARBA" id="ARBA00022833"/>
    </source>
</evidence>
<dbReference type="SMART" id="SM00249">
    <property type="entry name" value="PHD"/>
    <property type="match status" value="1"/>
</dbReference>
<name>A0A9W8G6C1_9FUNG</name>
<feature type="region of interest" description="Disordered" evidence="5">
    <location>
        <begin position="585"/>
        <end position="629"/>
    </location>
</feature>
<feature type="region of interest" description="Disordered" evidence="5">
    <location>
        <begin position="1"/>
        <end position="20"/>
    </location>
</feature>
<feature type="region of interest" description="Disordered" evidence="5">
    <location>
        <begin position="929"/>
        <end position="978"/>
    </location>
</feature>
<keyword evidence="1" id="KW-0479">Metal-binding</keyword>
<dbReference type="SUPFAM" id="SSF57903">
    <property type="entry name" value="FYVE/PHD zinc finger"/>
    <property type="match status" value="1"/>
</dbReference>
<evidence type="ECO:0000313" key="7">
    <source>
        <dbReference type="EMBL" id="KAJ2679672.1"/>
    </source>
</evidence>
<dbReference type="PROSITE" id="PS01359">
    <property type="entry name" value="ZF_PHD_1"/>
    <property type="match status" value="1"/>
</dbReference>
<comment type="caution">
    <text evidence="7">The sequence shown here is derived from an EMBL/GenBank/DDBJ whole genome shotgun (WGS) entry which is preliminary data.</text>
</comment>
<feature type="region of interest" description="Disordered" evidence="5">
    <location>
        <begin position="93"/>
        <end position="206"/>
    </location>
</feature>
<feature type="domain" description="PHD-type" evidence="6">
    <location>
        <begin position="486"/>
        <end position="541"/>
    </location>
</feature>
<sequence>MPKTAASRLPSRPVTAASDLSSCGGLVDGLPNSFTSSGLGLGHSDILSRKRSLDNMENVPPSFGMDSPSALSVSVANSKPAVSLLDLAAQQLSQSQRKHRRTVITASSPGGHQRMSANPRRMARLSDSSFMHGLSLPHPGSSENNTPSKLAVAATPQSTQSHKKLRPQLPLQPHASTSFSSNSNSSSEGARLRRLPKRNLKPLDFSNLHRPRMASAHSVNLDISSGITADDATAASKPGACSSGASAHLAAASSCILSLPVSPTSSSSTSSGPFVSLDPAAVSSPATEMFPHVIIPKDSLGSIHPTPPSTQSRAQPAFSGLLASAYQRASAKRSSRRALVFDECTPTKGDDSLLECDPVLGPRCPVIGHPRGLFDLHKNGIDHLRREQTERTESKFSEMARTVRQAQAAFEAAVGEQVTKGRPAGKKANRQSTPTASASTSKRPISQCKYCGKQYKYHSKLASHEQHCSSRLEALLYSADESEQHIIHCVCGPRHDYPAGERDELPMVQCDNCLLWLHIDCVGIDENNLPEEYFCVRCSEAFDDKRGKGHVLGVQLTPRRKSKLGGGPGMMSPESHRLATLLARVPSNDGSETEEEPMNLKAKGRGRRGRPSRKSKAAAANSDGMGSEDTMSISDVAEVTRFHRQGSTQRRSKSPIAPRMAQSEADAPPAFSPTRRRRVRASANGTQQTVHTDVLSSDFLGLPLPESIFSEKPPRFGAGIGPTISNTSVAPSSISIVPGLCSQQPSMEDLTRIFSGSQPEWSLAQLNMLNCTTAGGASRSNDMIGGSSFSLDLALADLGLGLGAAANGGITSGLSLALDSGLQAANANAPSAFAAAETALTELVDLPVDNEFSALLESFASGNAGTDADPYSSLGVDGGFNGMLNDDILLELNAGMPLGASISTPLGGGRALGGRIAGAGSGIEVGHGSSSTITLMHDDSGLNSQDDVAPPASASGANNGGLPPPSRPPPGMPGMSRGRSFIAAKQRCSVVPASEQNAAGCSVKQAGGVSPSAGTGVGLNLNLPSNPPSTSGLNDVDVQQMLSGAAVGQFLDWHGEGGEALEQELEGLINFDM</sequence>
<dbReference type="InterPro" id="IPR019786">
    <property type="entry name" value="Zinc_finger_PHD-type_CS"/>
</dbReference>
<evidence type="ECO:0000259" key="6">
    <source>
        <dbReference type="PROSITE" id="PS50016"/>
    </source>
</evidence>
<proteinExistence type="predicted"/>
<dbReference type="InterPro" id="IPR001965">
    <property type="entry name" value="Znf_PHD"/>
</dbReference>
<dbReference type="InterPro" id="IPR019787">
    <property type="entry name" value="Znf_PHD-finger"/>
</dbReference>
<dbReference type="PROSITE" id="PS50016">
    <property type="entry name" value="ZF_PHD_2"/>
    <property type="match status" value="1"/>
</dbReference>
<evidence type="ECO:0000256" key="1">
    <source>
        <dbReference type="ARBA" id="ARBA00022723"/>
    </source>
</evidence>
<feature type="compositionally biased region" description="Pro residues" evidence="5">
    <location>
        <begin position="962"/>
        <end position="972"/>
    </location>
</feature>